<proteinExistence type="predicted"/>
<sequence length="147" mass="15888">MTLLKNTRVREEMDQVSQTAQDAVRHARGAARNSTSAIREAAQPVREDIQQLLRDVEHAAGTLKQETSAEARALRDSLQARAHDLREAASDKAKQARAKAAWCADETARQVRASPLKAIGIAAGVGALLGLMFAGSRRTKAGTHHDE</sequence>
<organism evidence="1 2">
    <name type="scientific">Imbroritus primus</name>
    <dbReference type="NCBI Taxonomy" id="3058603"/>
    <lineage>
        <taxon>Bacteria</taxon>
        <taxon>Pseudomonadati</taxon>
        <taxon>Pseudomonadota</taxon>
        <taxon>Betaproteobacteria</taxon>
        <taxon>Burkholderiales</taxon>
        <taxon>Burkholderiaceae</taxon>
        <taxon>Imbroritus</taxon>
    </lineage>
</organism>
<evidence type="ECO:0000313" key="1">
    <source>
        <dbReference type="EMBL" id="TMS57129.1"/>
    </source>
</evidence>
<gene>
    <name evidence="1" type="ORF">MW7_014315</name>
</gene>
<name>A0ACD3SLN6_9BURK</name>
<dbReference type="Proteomes" id="UP000004277">
    <property type="component" value="Unassembled WGS sequence"/>
</dbReference>
<evidence type="ECO:0000313" key="2">
    <source>
        <dbReference type="Proteomes" id="UP000004277"/>
    </source>
</evidence>
<reference evidence="1" key="1">
    <citation type="submission" date="2019-05" db="EMBL/GenBank/DDBJ databases">
        <title>Revised genome assembly of Burkholderiaceae (previously Ralstonia) sp. PBA.</title>
        <authorList>
            <person name="Gan H.M."/>
        </authorList>
    </citation>
    <scope>NUCLEOTIDE SEQUENCE</scope>
    <source>
        <strain evidence="1">PBA</strain>
    </source>
</reference>
<keyword evidence="2" id="KW-1185">Reference proteome</keyword>
<dbReference type="EMBL" id="AKCV02000025">
    <property type="protein sequence ID" value="TMS57129.1"/>
    <property type="molecule type" value="Genomic_DNA"/>
</dbReference>
<comment type="caution">
    <text evidence="1">The sequence shown here is derived from an EMBL/GenBank/DDBJ whole genome shotgun (WGS) entry which is preliminary data.</text>
</comment>
<accession>A0ACD3SLN6</accession>
<protein>
    <submittedName>
        <fullName evidence="1">DUF883 domain-containing protein</fullName>
    </submittedName>
</protein>